<dbReference type="Pfam" id="PF04069">
    <property type="entry name" value="OpuAC"/>
    <property type="match status" value="1"/>
</dbReference>
<name>A0ABX3GY53_PAEBO</name>
<keyword evidence="4" id="KW-0472">Membrane</keyword>
<dbReference type="PANTHER" id="PTHR47737">
    <property type="entry name" value="GLYCINE BETAINE/PROLINE BETAINE TRANSPORT SYSTEM PERMEASE PROTEIN PROW"/>
    <property type="match status" value="1"/>
</dbReference>
<dbReference type="RefSeq" id="WP_076114224.1">
    <property type="nucleotide sequence ID" value="NZ_MPTB01000065.1"/>
</dbReference>
<keyword evidence="5" id="KW-0732">Signal</keyword>
<evidence type="ECO:0000256" key="3">
    <source>
        <dbReference type="ARBA" id="ARBA00022475"/>
    </source>
</evidence>
<dbReference type="InterPro" id="IPR007210">
    <property type="entry name" value="ABC_Gly_betaine_transp_sub-bd"/>
</dbReference>
<dbReference type="Gene3D" id="3.40.190.100">
    <property type="entry name" value="Glycine betaine-binding periplasmic protein, domain 2"/>
    <property type="match status" value="2"/>
</dbReference>
<dbReference type="Proteomes" id="UP000187412">
    <property type="component" value="Unassembled WGS sequence"/>
</dbReference>
<protein>
    <submittedName>
        <fullName evidence="7">Glycine/betaine ABC transporter</fullName>
    </submittedName>
</protein>
<organism evidence="7 8">
    <name type="scientific">Paenibacillus borealis</name>
    <dbReference type="NCBI Taxonomy" id="160799"/>
    <lineage>
        <taxon>Bacteria</taxon>
        <taxon>Bacillati</taxon>
        <taxon>Bacillota</taxon>
        <taxon>Bacilli</taxon>
        <taxon>Bacillales</taxon>
        <taxon>Paenibacillaceae</taxon>
        <taxon>Paenibacillus</taxon>
    </lineage>
</organism>
<evidence type="ECO:0000256" key="4">
    <source>
        <dbReference type="ARBA" id="ARBA00023136"/>
    </source>
</evidence>
<accession>A0ABX3GY53</accession>
<dbReference type="PROSITE" id="PS51257">
    <property type="entry name" value="PROKAR_LIPOPROTEIN"/>
    <property type="match status" value="1"/>
</dbReference>
<gene>
    <name evidence="7" type="ORF">BSK56_30880</name>
</gene>
<keyword evidence="3" id="KW-1003">Cell membrane</keyword>
<dbReference type="PANTHER" id="PTHR47737:SF1">
    <property type="entry name" value="GLYCINE BETAINE_PROLINE BETAINE TRANSPORT SYSTEM PERMEASE PROTEIN PROW"/>
    <property type="match status" value="1"/>
</dbReference>
<proteinExistence type="predicted"/>
<keyword evidence="8" id="KW-1185">Reference proteome</keyword>
<keyword evidence="2" id="KW-0813">Transport</keyword>
<comment type="subcellular location">
    <subcellularLocation>
        <location evidence="1">Cell membrane</location>
    </subcellularLocation>
</comment>
<evidence type="ECO:0000256" key="1">
    <source>
        <dbReference type="ARBA" id="ARBA00004236"/>
    </source>
</evidence>
<dbReference type="Gene3D" id="3.10.105.10">
    <property type="entry name" value="Dipeptide-binding Protein, Domain 3"/>
    <property type="match status" value="2"/>
</dbReference>
<feature type="chain" id="PRO_5045658112" evidence="5">
    <location>
        <begin position="20"/>
        <end position="286"/>
    </location>
</feature>
<dbReference type="CDD" id="cd13639">
    <property type="entry name" value="PBP2_OpuAC_like"/>
    <property type="match status" value="1"/>
</dbReference>
<comment type="caution">
    <text evidence="7">The sequence shown here is derived from an EMBL/GenBank/DDBJ whole genome shotgun (WGS) entry which is preliminary data.</text>
</comment>
<feature type="signal peptide" evidence="5">
    <location>
        <begin position="1"/>
        <end position="19"/>
    </location>
</feature>
<evidence type="ECO:0000259" key="6">
    <source>
        <dbReference type="Pfam" id="PF04069"/>
    </source>
</evidence>
<dbReference type="SUPFAM" id="SSF53850">
    <property type="entry name" value="Periplasmic binding protein-like II"/>
    <property type="match status" value="1"/>
</dbReference>
<evidence type="ECO:0000313" key="8">
    <source>
        <dbReference type="Proteomes" id="UP000187412"/>
    </source>
</evidence>
<dbReference type="EMBL" id="MPTB01000065">
    <property type="protein sequence ID" value="OMD37846.1"/>
    <property type="molecule type" value="Genomic_DNA"/>
</dbReference>
<evidence type="ECO:0000256" key="2">
    <source>
        <dbReference type="ARBA" id="ARBA00022448"/>
    </source>
</evidence>
<sequence length="286" mass="31339">MKKKGFGLLLTVLLVFAIAGCSSSEGKSVKLAYVAWDSEIASTYVVKEVLESKLDAKVEMLQVDAGPMWAGIADGSADGMVAAWLPSTHASYLEQYGKDIEDLGANLEGTKTGLVVPTYMDINSIEDLNNPEMAAALNNRVVGIEPGAGIMMATEKALTDYKLSDYKLLESSSAAMVQELGKAYTNNEPIVVTGWTPHWMFANMDLKYLEDPKNVYGGAEQIHTMVRKGLKEDMPEVYNFLDKFTWTPEEMAQVMVEIQAGKSPEDAAKSWVEANEDKVNTWISAE</sequence>
<reference evidence="7 8" key="1">
    <citation type="submission" date="2016-10" db="EMBL/GenBank/DDBJ databases">
        <title>Paenibacillus species isolates.</title>
        <authorList>
            <person name="Beno S.M."/>
        </authorList>
    </citation>
    <scope>NUCLEOTIDE SEQUENCE [LARGE SCALE GENOMIC DNA]</scope>
    <source>
        <strain evidence="7 8">FSL H7-0744</strain>
    </source>
</reference>
<evidence type="ECO:0000256" key="5">
    <source>
        <dbReference type="SAM" id="SignalP"/>
    </source>
</evidence>
<feature type="domain" description="ABC-type glycine betaine transport system substrate-binding" evidence="6">
    <location>
        <begin position="27"/>
        <end position="273"/>
    </location>
</feature>
<evidence type="ECO:0000313" key="7">
    <source>
        <dbReference type="EMBL" id="OMD37846.1"/>
    </source>
</evidence>